<evidence type="ECO:0000313" key="3">
    <source>
        <dbReference type="Proteomes" id="UP000737113"/>
    </source>
</evidence>
<feature type="signal peptide" evidence="1">
    <location>
        <begin position="1"/>
        <end position="19"/>
    </location>
</feature>
<protein>
    <recommendedName>
        <fullName evidence="4">DUF2946 domain-containing protein</fullName>
    </recommendedName>
</protein>
<proteinExistence type="predicted"/>
<dbReference type="EMBL" id="JAAXYH010000014">
    <property type="protein sequence ID" value="NMH66615.1"/>
    <property type="molecule type" value="Genomic_DNA"/>
</dbReference>
<dbReference type="AlphaFoldDB" id="A0A972G8S2"/>
<evidence type="ECO:0000256" key="1">
    <source>
        <dbReference type="SAM" id="SignalP"/>
    </source>
</evidence>
<organism evidence="2 3">
    <name type="scientific">Shewanella salipaludis</name>
    <dbReference type="NCBI Taxonomy" id="2723052"/>
    <lineage>
        <taxon>Bacteria</taxon>
        <taxon>Pseudomonadati</taxon>
        <taxon>Pseudomonadota</taxon>
        <taxon>Gammaproteobacteria</taxon>
        <taxon>Alteromonadales</taxon>
        <taxon>Shewanellaceae</taxon>
        <taxon>Shewanella</taxon>
    </lineage>
</organism>
<keyword evidence="3" id="KW-1185">Reference proteome</keyword>
<sequence length="125" mass="12994">MSMLLLALVLLQFAGANLGAHQLHPGNAREEADNHPHLQFSVLTDGQAIALAGQAASHEPGNGATAQTATQVYDLCLDCQCHGGHVTLVSAPALALSQVPLDNPNARVEAYLPPDASPSYRPPIA</sequence>
<dbReference type="RefSeq" id="WP_169565399.1">
    <property type="nucleotide sequence ID" value="NZ_JAAXYH010000014.1"/>
</dbReference>
<feature type="chain" id="PRO_5037812406" description="DUF2946 domain-containing protein" evidence="1">
    <location>
        <begin position="20"/>
        <end position="125"/>
    </location>
</feature>
<name>A0A972G8S2_9GAMM</name>
<reference evidence="2" key="1">
    <citation type="submission" date="2020-04" db="EMBL/GenBank/DDBJ databases">
        <title>Description of Shewanella salipaludis sp. nov., isolated from a salt marsh.</title>
        <authorList>
            <person name="Park S."/>
            <person name="Yoon J.-H."/>
        </authorList>
    </citation>
    <scope>NUCLEOTIDE SEQUENCE</scope>
    <source>
        <strain evidence="2">SHSM-M6</strain>
    </source>
</reference>
<accession>A0A972G8S2</accession>
<evidence type="ECO:0000313" key="2">
    <source>
        <dbReference type="EMBL" id="NMH66615.1"/>
    </source>
</evidence>
<keyword evidence="1" id="KW-0732">Signal</keyword>
<evidence type="ECO:0008006" key="4">
    <source>
        <dbReference type="Google" id="ProtNLM"/>
    </source>
</evidence>
<dbReference type="Proteomes" id="UP000737113">
    <property type="component" value="Unassembled WGS sequence"/>
</dbReference>
<comment type="caution">
    <text evidence="2">The sequence shown here is derived from an EMBL/GenBank/DDBJ whole genome shotgun (WGS) entry which is preliminary data.</text>
</comment>
<gene>
    <name evidence="2" type="ORF">HC757_15775</name>
</gene>